<sequence>MTTVQNVAVAQNCRQNVQKIAPNTEFSVRCTLPHMGYGSRKPVRILLLSVVNKTKCVTFALANEVWTMANRKKKYWFEEYRFKLGSHG</sequence>
<keyword evidence="2" id="KW-1185">Reference proteome</keyword>
<reference evidence="1" key="1">
    <citation type="submission" date="2020-08" db="EMBL/GenBank/DDBJ databases">
        <title>Multicomponent nature underlies the extraordinary mechanical properties of spider dragline silk.</title>
        <authorList>
            <person name="Kono N."/>
            <person name="Nakamura H."/>
            <person name="Mori M."/>
            <person name="Yoshida Y."/>
            <person name="Ohtoshi R."/>
            <person name="Malay A.D."/>
            <person name="Moran D.A.P."/>
            <person name="Tomita M."/>
            <person name="Numata K."/>
            <person name="Arakawa K."/>
        </authorList>
    </citation>
    <scope>NUCLEOTIDE SEQUENCE</scope>
</reference>
<evidence type="ECO:0000313" key="1">
    <source>
        <dbReference type="EMBL" id="GFY40233.1"/>
    </source>
</evidence>
<accession>A0A8X7BR42</accession>
<organism evidence="1 2">
    <name type="scientific">Trichonephila inaurata madagascariensis</name>
    <dbReference type="NCBI Taxonomy" id="2747483"/>
    <lineage>
        <taxon>Eukaryota</taxon>
        <taxon>Metazoa</taxon>
        <taxon>Ecdysozoa</taxon>
        <taxon>Arthropoda</taxon>
        <taxon>Chelicerata</taxon>
        <taxon>Arachnida</taxon>
        <taxon>Araneae</taxon>
        <taxon>Araneomorphae</taxon>
        <taxon>Entelegynae</taxon>
        <taxon>Araneoidea</taxon>
        <taxon>Nephilidae</taxon>
        <taxon>Trichonephila</taxon>
        <taxon>Trichonephila inaurata</taxon>
    </lineage>
</organism>
<evidence type="ECO:0000313" key="2">
    <source>
        <dbReference type="Proteomes" id="UP000886998"/>
    </source>
</evidence>
<dbReference type="Proteomes" id="UP000886998">
    <property type="component" value="Unassembled WGS sequence"/>
</dbReference>
<dbReference type="AlphaFoldDB" id="A0A8X7BR42"/>
<protein>
    <submittedName>
        <fullName evidence="1">Uncharacterized protein</fullName>
    </submittedName>
</protein>
<proteinExistence type="predicted"/>
<name>A0A8X7BR42_9ARAC</name>
<dbReference type="OrthoDB" id="10045182at2759"/>
<dbReference type="EMBL" id="BMAV01001770">
    <property type="protein sequence ID" value="GFY40233.1"/>
    <property type="molecule type" value="Genomic_DNA"/>
</dbReference>
<gene>
    <name evidence="1" type="ORF">TNIN_265851</name>
</gene>
<comment type="caution">
    <text evidence="1">The sequence shown here is derived from an EMBL/GenBank/DDBJ whole genome shotgun (WGS) entry which is preliminary data.</text>
</comment>